<proteinExistence type="predicted"/>
<accession>A0A1F5UZZ4</accession>
<name>A0A1F5UZZ4_FRAXR</name>
<dbReference type="Proteomes" id="UP000179157">
    <property type="component" value="Unassembled WGS sequence"/>
</dbReference>
<organism evidence="1 2">
    <name type="scientific">Fraserbacteria sp. (strain RBG_16_55_9)</name>
    <dbReference type="NCBI Taxonomy" id="1817864"/>
    <lineage>
        <taxon>Bacteria</taxon>
        <taxon>Candidatus Fraseribacteriota</taxon>
    </lineage>
</organism>
<gene>
    <name evidence="1" type="ORF">A2Z21_06010</name>
</gene>
<reference evidence="1 2" key="1">
    <citation type="journal article" date="2016" name="Nat. Commun.">
        <title>Thousands of microbial genomes shed light on interconnected biogeochemical processes in an aquifer system.</title>
        <authorList>
            <person name="Anantharaman K."/>
            <person name="Brown C.T."/>
            <person name="Hug L.A."/>
            <person name="Sharon I."/>
            <person name="Castelle C.J."/>
            <person name="Probst A.J."/>
            <person name="Thomas B.C."/>
            <person name="Singh A."/>
            <person name="Wilkins M.J."/>
            <person name="Karaoz U."/>
            <person name="Brodie E.L."/>
            <person name="Williams K.H."/>
            <person name="Hubbard S.S."/>
            <person name="Banfield J.F."/>
        </authorList>
    </citation>
    <scope>NUCLEOTIDE SEQUENCE [LARGE SCALE GENOMIC DNA]</scope>
    <source>
        <strain evidence="2">RBG_16_55_9</strain>
    </source>
</reference>
<dbReference type="EMBL" id="MFGX01000026">
    <property type="protein sequence ID" value="OGF56749.1"/>
    <property type="molecule type" value="Genomic_DNA"/>
</dbReference>
<protein>
    <submittedName>
        <fullName evidence="1">Uncharacterized protein</fullName>
    </submittedName>
</protein>
<dbReference type="AlphaFoldDB" id="A0A1F5UZZ4"/>
<evidence type="ECO:0000313" key="2">
    <source>
        <dbReference type="Proteomes" id="UP000179157"/>
    </source>
</evidence>
<evidence type="ECO:0000313" key="1">
    <source>
        <dbReference type="EMBL" id="OGF56749.1"/>
    </source>
</evidence>
<sequence length="318" mass="33550">MRRTASLLALGLLLLHLPVLSGTELGTDQVMVRYPAGFTKLLVVDLAPFLTQPQLSEGVIEPLTAASHPLAGIVRTIGLLRIPPERVSWVAHGEGPDVTGFSLIEGPPFAQTFGALQGLRAAAGAPGSPYTHWDLETFETLSVVFVGGVFGPVAIEWAYIPIEGALWVGTEIAFQPGKPSVARLRATAEKIVSKLLGQRGSGSMDELLIGVQVRGGQAAFVRASAPDERFLEAGEQAMGFTLNVAGDQVGGRFVLRFESEEAAIAAADRLTSGSSPYLAQGIYQAQLVNVQCTGRVLVLDVATGLRGLVGLLLLVMPF</sequence>
<comment type="caution">
    <text evidence="1">The sequence shown here is derived from an EMBL/GenBank/DDBJ whole genome shotgun (WGS) entry which is preliminary data.</text>
</comment>